<protein>
    <submittedName>
        <fullName evidence="1">Uncharacterized protein</fullName>
    </submittedName>
</protein>
<dbReference type="AlphaFoldDB" id="A0A8H5E3T4"/>
<evidence type="ECO:0000313" key="2">
    <source>
        <dbReference type="Proteomes" id="UP000573603"/>
    </source>
</evidence>
<name>A0A8H5E3T4_9HYPO</name>
<reference evidence="1 2" key="1">
    <citation type="journal article" date="2020" name="BMC Genomics">
        <title>Correction to: Identification and distribution of gene clusters required for synthesis of sphingolipid metabolism inhibitors in diverse species of the filamentous fungus Fusarium.</title>
        <authorList>
            <person name="Kim H.S."/>
            <person name="Lohmar J.M."/>
            <person name="Busman M."/>
            <person name="Brown D.W."/>
            <person name="Naumann T.A."/>
            <person name="Divon H.H."/>
            <person name="Lysoe E."/>
            <person name="Uhlig S."/>
            <person name="Proctor R.H."/>
        </authorList>
    </citation>
    <scope>NUCLEOTIDE SEQUENCE [LARGE SCALE GENOMIC DNA]</scope>
    <source>
        <strain evidence="1 2">NRRL 25214</strain>
    </source>
</reference>
<keyword evidence="2" id="KW-1185">Reference proteome</keyword>
<sequence length="229" mass="26544">MDLSTVTQQWIDQNPMRNTIITMRDTGFHQWGFVIYRAAYGDDALWDRYLAALKENIRENLQRNKCLDLLDQYARWEVFDGRNGKTDVRRRFAAWCADRFAEQRSLTPPRFTYCLFVDEECLRTLEAHAEARLKRKVPGLGPPLPPLVAVVIDGGYSPPSSRGWGLASRQEFPHIEGCSDKYVGWEYYNVVYLPLLYDKLHNQHLDDESDYVRPPAIAPLGNLSMEERG</sequence>
<dbReference type="Proteomes" id="UP000573603">
    <property type="component" value="Unassembled WGS sequence"/>
</dbReference>
<comment type="caution">
    <text evidence="1">The sequence shown here is derived from an EMBL/GenBank/DDBJ whole genome shotgun (WGS) entry which is preliminary data.</text>
</comment>
<organism evidence="1 2">
    <name type="scientific">Fusarium anthophilum</name>
    <dbReference type="NCBI Taxonomy" id="48485"/>
    <lineage>
        <taxon>Eukaryota</taxon>
        <taxon>Fungi</taxon>
        <taxon>Dikarya</taxon>
        <taxon>Ascomycota</taxon>
        <taxon>Pezizomycotina</taxon>
        <taxon>Sordariomycetes</taxon>
        <taxon>Hypocreomycetidae</taxon>
        <taxon>Hypocreales</taxon>
        <taxon>Nectriaceae</taxon>
        <taxon>Fusarium</taxon>
        <taxon>Fusarium fujikuroi species complex</taxon>
    </lineage>
</organism>
<dbReference type="EMBL" id="JABEVY010000159">
    <property type="protein sequence ID" value="KAF5245737.1"/>
    <property type="molecule type" value="Genomic_DNA"/>
</dbReference>
<accession>A0A8H5E3T4</accession>
<gene>
    <name evidence="1" type="ORF">FANTH_7197</name>
</gene>
<evidence type="ECO:0000313" key="1">
    <source>
        <dbReference type="EMBL" id="KAF5245737.1"/>
    </source>
</evidence>
<proteinExistence type="predicted"/>